<sequence length="114" mass="13531">MGRNLKRQYKLQNVPQIPRIQVPASAADNSLLKDLNQGQRRYFYSIMKIYDTRPQWKALQTRYIHSLGYWQQLGLRSWEVQSIHVNLLFHPVSYHFTLHRTTVLFGEQTASKLT</sequence>
<protein>
    <submittedName>
        <fullName evidence="2">Uncharacterized protein C13orf30-like</fullName>
    </submittedName>
</protein>
<dbReference type="PaxDb" id="10029-XP_007617267.1"/>
<name>G3HGS6_CRIGR</name>
<dbReference type="Proteomes" id="UP000001075">
    <property type="component" value="Unassembled WGS sequence"/>
</dbReference>
<dbReference type="EMBL" id="JH000361">
    <property type="protein sequence ID" value="EGW09120.1"/>
    <property type="molecule type" value="Genomic_DNA"/>
</dbReference>
<evidence type="ECO:0000256" key="1">
    <source>
        <dbReference type="ARBA" id="ARBA00008615"/>
    </source>
</evidence>
<dbReference type="PANTHER" id="PTHR16476:SF3">
    <property type="entry name" value="PROTEIN FAM216B"/>
    <property type="match status" value="1"/>
</dbReference>
<organism evidence="2 3">
    <name type="scientific">Cricetulus griseus</name>
    <name type="common">Chinese hamster</name>
    <name type="synonym">Cricetulus barabensis griseus</name>
    <dbReference type="NCBI Taxonomy" id="10029"/>
    <lineage>
        <taxon>Eukaryota</taxon>
        <taxon>Metazoa</taxon>
        <taxon>Chordata</taxon>
        <taxon>Craniata</taxon>
        <taxon>Vertebrata</taxon>
        <taxon>Euteleostomi</taxon>
        <taxon>Mammalia</taxon>
        <taxon>Eutheria</taxon>
        <taxon>Euarchontoglires</taxon>
        <taxon>Glires</taxon>
        <taxon>Rodentia</taxon>
        <taxon>Myomorpha</taxon>
        <taxon>Muroidea</taxon>
        <taxon>Cricetidae</taxon>
        <taxon>Cricetinae</taxon>
        <taxon>Cricetulus</taxon>
    </lineage>
</organism>
<accession>G3HGS6</accession>
<dbReference type="InterPro" id="IPR029373">
    <property type="entry name" value="FAM216"/>
</dbReference>
<reference evidence="3" key="1">
    <citation type="journal article" date="2011" name="Nat. Biotechnol.">
        <title>The genomic sequence of the Chinese hamster ovary (CHO)-K1 cell line.</title>
        <authorList>
            <person name="Xu X."/>
            <person name="Nagarajan H."/>
            <person name="Lewis N.E."/>
            <person name="Pan S."/>
            <person name="Cai Z."/>
            <person name="Liu X."/>
            <person name="Chen W."/>
            <person name="Xie M."/>
            <person name="Wang W."/>
            <person name="Hammond S."/>
            <person name="Andersen M.R."/>
            <person name="Neff N."/>
            <person name="Passarelli B."/>
            <person name="Koh W."/>
            <person name="Fan H.C."/>
            <person name="Wang J."/>
            <person name="Gui Y."/>
            <person name="Lee K.H."/>
            <person name="Betenbaugh M.J."/>
            <person name="Quake S.R."/>
            <person name="Famili I."/>
            <person name="Palsson B.O."/>
            <person name="Wang J."/>
        </authorList>
    </citation>
    <scope>NUCLEOTIDE SEQUENCE [LARGE SCALE GENOMIC DNA]</scope>
    <source>
        <strain evidence="3">CHO K1 cell line</strain>
    </source>
</reference>
<dbReference type="STRING" id="10029.G3HGS6"/>
<dbReference type="eggNOG" id="ENOG502SAWN">
    <property type="taxonomic scope" value="Eukaryota"/>
</dbReference>
<dbReference type="AlphaFoldDB" id="G3HGS6"/>
<proteinExistence type="inferred from homology"/>
<evidence type="ECO:0000313" key="3">
    <source>
        <dbReference type="Proteomes" id="UP000001075"/>
    </source>
</evidence>
<gene>
    <name evidence="2" type="ORF">I79_009817</name>
</gene>
<dbReference type="PANTHER" id="PTHR16476">
    <property type="entry name" value="FAMILY WITH SEQUENCE SIMILARITY 216 MEMBER A"/>
    <property type="match status" value="1"/>
</dbReference>
<comment type="similarity">
    <text evidence="1">Belongs to the FAM216 family.</text>
</comment>
<dbReference type="InParanoid" id="G3HGS6"/>
<dbReference type="Pfam" id="PF15107">
    <property type="entry name" value="FAM216B"/>
    <property type="match status" value="1"/>
</dbReference>
<evidence type="ECO:0000313" key="2">
    <source>
        <dbReference type="EMBL" id="EGW09120.1"/>
    </source>
</evidence>